<feature type="transmembrane region" description="Helical" evidence="2">
    <location>
        <begin position="866"/>
        <end position="888"/>
    </location>
</feature>
<feature type="transmembrane region" description="Helical" evidence="2">
    <location>
        <begin position="1244"/>
        <end position="1264"/>
    </location>
</feature>
<feature type="transmembrane region" description="Helical" evidence="2">
    <location>
        <begin position="266"/>
        <end position="292"/>
    </location>
</feature>
<feature type="transmembrane region" description="Helical" evidence="2">
    <location>
        <begin position="713"/>
        <end position="731"/>
    </location>
</feature>
<protein>
    <recommendedName>
        <fullName evidence="5">DUF2339 domain-containing protein</fullName>
    </recommendedName>
</protein>
<name>A0ABX9M721_9LEPT</name>
<feature type="transmembrane region" description="Helical" evidence="2">
    <location>
        <begin position="801"/>
        <end position="817"/>
    </location>
</feature>
<feature type="transmembrane region" description="Helical" evidence="2">
    <location>
        <begin position="148"/>
        <end position="172"/>
    </location>
</feature>
<comment type="caution">
    <text evidence="3">The sequence shown here is derived from an EMBL/GenBank/DDBJ whole genome shotgun (WGS) entry which is preliminary data.</text>
</comment>
<feature type="transmembrane region" description="Helical" evidence="2">
    <location>
        <begin position="829"/>
        <end position="846"/>
    </location>
</feature>
<sequence>MEVFLIFVLFLFSLYTFFQSKGLKTEIEEIEELKERIRSLESMLSKDKPKEVKRPLADEKPVVPITDAPLPSSAPSVSKQEKKTDKIEVRTEAKTPVLAKTTSGESKEKRMPVTPAPTPEKIEPQVPKEPGFLVQLWKKVEKPLSENWTGILGAVILVAGIGFLGIYALFILSAIYRCLLIFGFSFVLAVLAFWLGRKPEFKNVSLALRSSAAAVLLFVSLGSGSIDALKWLENSYAALAVLSAGLIVNLYAGYRSKNETFASLHTILGLVAVSIPQSSGFTLGVIALICLPGVIWNYRERRQIHLLVVSTGFFAAHLYWHYQIFSQAKPVGVEVVFPILCILPVFCGALLVHYRETLYGKKEFELFPLASHLLNWSYLGISLIHYSQKTKISTFILFVAAGIVWFLSKAAKRKEISWLFLTDRLVSQSLIVLGIFSLRLWSLDPLAILAILSLEILIFSWICFREESRFLERVSLSLTTIVFGTLIVFSYRQFFQSETPGVAVSSALVSQIGYGVLILALVGFIGILEKRFPILKEELSLTSLLITLMSVLAGLGLFSFYLFFSNETYGIWIPSILLSAILVLRQKLSSTRLSFTIFLLAPLVTLSLWKSIAYGTFENHERILTLSLPWLLPFLVYLKNSNVLSGQKPLYWPGTFGFTAHLIFTFYYYLNLKGSLLFGPFAILLSLLYLELGRWIRKRENADSAEGGKLFSSFYVLSFVLTGIFLLRHFVVEFQSASVLFGIPARFWIEMLAASLFLYWILFPEEEFSSLGWLRSAQPLFWELLISIVVIGIYTETPGRILSFAMAVLTWVIFFLSKRKTLKTERFALYVYFFFIWTNLEIFLGGESTVFANQNEFPWKERGFQIASVFVQLSSVFFIFPRISLEGLETSFIGWTGIWKAPLRFFQKYYNALPGYLGVFGIVLSVYIYTKDVLNPISNLIVGPAWALLSISFLELGQFFGRKKDSLSIAILSDFLKRASWLGLIAFTVHYVYVDLQSSYMYLGFLSASNWTAILGISVWIYWATSDIRETESVRFWQIVYPLLNEGCLFFLGLISYSIVNESWISVAFAIAALGVLEIGIRKQESLSRFRWYGILFHLFACFYLTFIVSTEDNPVAHWMQAKWIPGVLTILLLFLFVFRAYRGYGKENIEFPLGLGFLKGIADKTGTYLNGVVYYPFFIGIFLFLYWSFSSAVLTLLWSTLAFLIFLLGLFLKESWFRYLSLGLLLFCVGRLIFHDLSSSGTILKAVVFLGVGSILLLMNTIYNKYRDRF</sequence>
<feature type="transmembrane region" description="Helical" evidence="2">
    <location>
        <begin position="1000"/>
        <end position="1024"/>
    </location>
</feature>
<evidence type="ECO:0000256" key="2">
    <source>
        <dbReference type="SAM" id="Phobius"/>
    </source>
</evidence>
<feature type="transmembrane region" description="Helical" evidence="2">
    <location>
        <begin position="774"/>
        <end position="795"/>
    </location>
</feature>
<feature type="transmembrane region" description="Helical" evidence="2">
    <location>
        <begin position="1169"/>
        <end position="1188"/>
    </location>
</feature>
<dbReference type="RefSeq" id="WP_118954854.1">
    <property type="nucleotide sequence ID" value="NZ_QHCR01000002.1"/>
</dbReference>
<organism evidence="3 4">
    <name type="scientific">Leptospira yasudae</name>
    <dbReference type="NCBI Taxonomy" id="2202201"/>
    <lineage>
        <taxon>Bacteria</taxon>
        <taxon>Pseudomonadati</taxon>
        <taxon>Spirochaetota</taxon>
        <taxon>Spirochaetia</taxon>
        <taxon>Leptospirales</taxon>
        <taxon>Leptospiraceae</taxon>
        <taxon>Leptospira</taxon>
    </lineage>
</organism>
<feature type="transmembrane region" description="Helical" evidence="2">
    <location>
        <begin position="476"/>
        <end position="495"/>
    </location>
</feature>
<feature type="transmembrane region" description="Helical" evidence="2">
    <location>
        <begin position="650"/>
        <end position="670"/>
    </location>
</feature>
<evidence type="ECO:0000313" key="4">
    <source>
        <dbReference type="Proteomes" id="UP000285569"/>
    </source>
</evidence>
<feature type="transmembrane region" description="Helical" evidence="2">
    <location>
        <begin position="623"/>
        <end position="638"/>
    </location>
</feature>
<feature type="transmembrane region" description="Helical" evidence="2">
    <location>
        <begin position="1123"/>
        <end position="1142"/>
    </location>
</feature>
<evidence type="ECO:0000256" key="1">
    <source>
        <dbReference type="SAM" id="MobiDB-lite"/>
    </source>
</evidence>
<feature type="transmembrane region" description="Helical" evidence="2">
    <location>
        <begin position="208"/>
        <end position="229"/>
    </location>
</feature>
<keyword evidence="2" id="KW-1133">Transmembrane helix</keyword>
<gene>
    <name evidence="3" type="ORF">DLM77_04365</name>
</gene>
<dbReference type="EMBL" id="QHCR01000002">
    <property type="protein sequence ID" value="RHX81341.1"/>
    <property type="molecule type" value="Genomic_DNA"/>
</dbReference>
<feature type="transmembrane region" description="Helical" evidence="2">
    <location>
        <begin position="569"/>
        <end position="585"/>
    </location>
</feature>
<feature type="transmembrane region" description="Helical" evidence="2">
    <location>
        <begin position="975"/>
        <end position="994"/>
    </location>
</feature>
<feature type="transmembrane region" description="Helical" evidence="2">
    <location>
        <begin position="1036"/>
        <end position="1057"/>
    </location>
</feature>
<feature type="transmembrane region" description="Helical" evidence="2">
    <location>
        <begin position="446"/>
        <end position="464"/>
    </location>
</feature>
<keyword evidence="4" id="KW-1185">Reference proteome</keyword>
<feature type="transmembrane region" description="Helical" evidence="2">
    <location>
        <begin position="392"/>
        <end position="411"/>
    </location>
</feature>
<feature type="transmembrane region" description="Helical" evidence="2">
    <location>
        <begin position="335"/>
        <end position="354"/>
    </location>
</feature>
<keyword evidence="2" id="KW-0812">Transmembrane</keyword>
<dbReference type="Proteomes" id="UP000285569">
    <property type="component" value="Unassembled WGS sequence"/>
</dbReference>
<accession>A0ABX9M721</accession>
<feature type="transmembrane region" description="Helical" evidence="2">
    <location>
        <begin position="304"/>
        <end position="323"/>
    </location>
</feature>
<dbReference type="InterPro" id="IPR019286">
    <property type="entry name" value="DUF2339_TM"/>
</dbReference>
<feature type="transmembrane region" description="Helical" evidence="2">
    <location>
        <begin position="909"/>
        <end position="930"/>
    </location>
</feature>
<feature type="transmembrane region" description="Helical" evidence="2">
    <location>
        <begin position="179"/>
        <end position="196"/>
    </location>
</feature>
<feature type="transmembrane region" description="Helical" evidence="2">
    <location>
        <begin position="1063"/>
        <end position="1081"/>
    </location>
</feature>
<feature type="transmembrane region" description="Helical" evidence="2">
    <location>
        <begin position="1220"/>
        <end position="1238"/>
    </location>
</feature>
<feature type="transmembrane region" description="Helical" evidence="2">
    <location>
        <begin position="743"/>
        <end position="762"/>
    </location>
</feature>
<keyword evidence="2" id="KW-0472">Membrane</keyword>
<dbReference type="Pfam" id="PF10101">
    <property type="entry name" value="DUF2339"/>
    <property type="match status" value="1"/>
</dbReference>
<feature type="region of interest" description="Disordered" evidence="1">
    <location>
        <begin position="47"/>
        <end position="86"/>
    </location>
</feature>
<feature type="transmembrane region" description="Helical" evidence="2">
    <location>
        <begin position="597"/>
        <end position="617"/>
    </location>
</feature>
<feature type="transmembrane region" description="Helical" evidence="2">
    <location>
        <begin position="236"/>
        <end position="254"/>
    </location>
</feature>
<feature type="transmembrane region" description="Helical" evidence="2">
    <location>
        <begin position="539"/>
        <end position="563"/>
    </location>
</feature>
<reference evidence="3 4" key="2">
    <citation type="journal article" date="2020" name="Int. J. Syst. Evol. Microbiol.">
        <title>Leptospira yasudae sp. nov. and Leptospira stimsonii sp. nov., two new species of the pathogenic group isolated from environmental sources.</title>
        <authorList>
            <person name="Casanovas-Massana A."/>
            <person name="Hamond C."/>
            <person name="Santos L.A."/>
            <person name="de Oliveira D."/>
            <person name="Hacker K.P."/>
            <person name="Balassiano I."/>
            <person name="Costa F."/>
            <person name="Medeiros M.A."/>
            <person name="Reis M.G."/>
            <person name="Ko A.I."/>
            <person name="Wunder E.A."/>
        </authorList>
    </citation>
    <scope>NUCLEOTIDE SEQUENCE [LARGE SCALE GENOMIC DNA]</scope>
    <source>
        <strain evidence="3 4">B21</strain>
    </source>
</reference>
<feature type="compositionally biased region" description="Basic and acidic residues" evidence="1">
    <location>
        <begin position="47"/>
        <end position="61"/>
    </location>
</feature>
<reference evidence="4" key="1">
    <citation type="submission" date="2018-05" db="EMBL/GenBank/DDBJ databases">
        <title>Leptospira yasudae sp. nov. and Leptospira stimsonii sp. nov., two pathogenic species of the genus Leptospira isolated from environmental sources.</title>
        <authorList>
            <person name="Casanovas-Massana A."/>
            <person name="Hamond C."/>
            <person name="Santos L.A."/>
            <person name="Hacker K.P."/>
            <person name="Balassiano I."/>
            <person name="Medeiros M.A."/>
            <person name="Reis M.G."/>
            <person name="Ko A.I."/>
            <person name="Wunder E.A."/>
        </authorList>
    </citation>
    <scope>NUCLEOTIDE SEQUENCE [LARGE SCALE GENOMIC DNA]</scope>
    <source>
        <strain evidence="4">B21</strain>
    </source>
</reference>
<feature type="transmembrane region" description="Helical" evidence="2">
    <location>
        <begin position="507"/>
        <end position="527"/>
    </location>
</feature>
<feature type="transmembrane region" description="Helical" evidence="2">
    <location>
        <begin position="936"/>
        <end position="954"/>
    </location>
</feature>
<feature type="transmembrane region" description="Helical" evidence="2">
    <location>
        <begin position="676"/>
        <end position="692"/>
    </location>
</feature>
<evidence type="ECO:0008006" key="5">
    <source>
        <dbReference type="Google" id="ProtNLM"/>
    </source>
</evidence>
<feature type="transmembrane region" description="Helical" evidence="2">
    <location>
        <begin position="1194"/>
        <end position="1213"/>
    </location>
</feature>
<feature type="transmembrane region" description="Helical" evidence="2">
    <location>
        <begin position="1093"/>
        <end position="1111"/>
    </location>
</feature>
<evidence type="ECO:0000313" key="3">
    <source>
        <dbReference type="EMBL" id="RHX81341.1"/>
    </source>
</evidence>
<feature type="region of interest" description="Disordered" evidence="1">
    <location>
        <begin position="98"/>
        <end position="124"/>
    </location>
</feature>
<proteinExistence type="predicted"/>